<evidence type="ECO:0000313" key="2">
    <source>
        <dbReference type="Proteomes" id="UP000235371"/>
    </source>
</evidence>
<accession>A0A2J6T4E2</accession>
<dbReference type="EMBL" id="KZ613843">
    <property type="protein sequence ID" value="PMD57900.1"/>
    <property type="molecule type" value="Genomic_DNA"/>
</dbReference>
<dbReference type="InParanoid" id="A0A2J6T4E2"/>
<organism evidence="1 2">
    <name type="scientific">Hyaloscypha bicolor E</name>
    <dbReference type="NCBI Taxonomy" id="1095630"/>
    <lineage>
        <taxon>Eukaryota</taxon>
        <taxon>Fungi</taxon>
        <taxon>Dikarya</taxon>
        <taxon>Ascomycota</taxon>
        <taxon>Pezizomycotina</taxon>
        <taxon>Leotiomycetes</taxon>
        <taxon>Helotiales</taxon>
        <taxon>Hyaloscyphaceae</taxon>
        <taxon>Hyaloscypha</taxon>
        <taxon>Hyaloscypha bicolor</taxon>
    </lineage>
</organism>
<keyword evidence="2" id="KW-1185">Reference proteome</keyword>
<dbReference type="OrthoDB" id="6612291at2759"/>
<sequence>MEKLSLLNKEIANLISLLSLLFKRPPNLGERVNILQRSNSNISPDPTIFKDNEVEANWGTAYVKETEFEDKGASGEAALNTLKRKALDRLAKALARFKTAKDPRRVAGKQPDSLDLAFELIFN</sequence>
<proteinExistence type="predicted"/>
<evidence type="ECO:0000313" key="1">
    <source>
        <dbReference type="EMBL" id="PMD57900.1"/>
    </source>
</evidence>
<dbReference type="RefSeq" id="XP_024734804.1">
    <property type="nucleotide sequence ID" value="XM_024883391.1"/>
</dbReference>
<name>A0A2J6T4E2_9HELO</name>
<protein>
    <submittedName>
        <fullName evidence="1">Uncharacterized protein</fullName>
    </submittedName>
</protein>
<gene>
    <name evidence="1" type="ORF">K444DRAFT_631626</name>
</gene>
<reference evidence="1 2" key="1">
    <citation type="submission" date="2016-04" db="EMBL/GenBank/DDBJ databases">
        <title>A degradative enzymes factory behind the ericoid mycorrhizal symbiosis.</title>
        <authorList>
            <consortium name="DOE Joint Genome Institute"/>
            <person name="Martino E."/>
            <person name="Morin E."/>
            <person name="Grelet G."/>
            <person name="Kuo A."/>
            <person name="Kohler A."/>
            <person name="Daghino S."/>
            <person name="Barry K."/>
            <person name="Choi C."/>
            <person name="Cichocki N."/>
            <person name="Clum A."/>
            <person name="Copeland A."/>
            <person name="Hainaut M."/>
            <person name="Haridas S."/>
            <person name="Labutti K."/>
            <person name="Lindquist E."/>
            <person name="Lipzen A."/>
            <person name="Khouja H.-R."/>
            <person name="Murat C."/>
            <person name="Ohm R."/>
            <person name="Olson A."/>
            <person name="Spatafora J."/>
            <person name="Veneault-Fourrey C."/>
            <person name="Henrissat B."/>
            <person name="Grigoriev I."/>
            <person name="Martin F."/>
            <person name="Perotto S."/>
        </authorList>
    </citation>
    <scope>NUCLEOTIDE SEQUENCE [LARGE SCALE GENOMIC DNA]</scope>
    <source>
        <strain evidence="1 2">E</strain>
    </source>
</reference>
<dbReference type="Proteomes" id="UP000235371">
    <property type="component" value="Unassembled WGS sequence"/>
</dbReference>
<dbReference type="GeneID" id="36591468"/>
<dbReference type="AlphaFoldDB" id="A0A2J6T4E2"/>